<accession>A0A9X1R2B0</accession>
<dbReference type="Proteomes" id="UP001139462">
    <property type="component" value="Unassembled WGS sequence"/>
</dbReference>
<evidence type="ECO:0000313" key="3">
    <source>
        <dbReference type="Proteomes" id="UP001139462"/>
    </source>
</evidence>
<sequence length="136" mass="15624">MRFFRNIALLLLPYLLMIIINEAYRPTIKETPYSLKGITAINSDVRTPDKCTWAAHSDTAYCKQHHVKLLKNYMETTDKIYFGAIGALRSTGNYGAANVIFLVILFPLIIWYSLVKIIDYTLEIKALKKQYNGKSK</sequence>
<dbReference type="RefSeq" id="WP_237608919.1">
    <property type="nucleotide sequence ID" value="NZ_JAIRBB010000012.1"/>
</dbReference>
<protein>
    <submittedName>
        <fullName evidence="2">Uncharacterized protein</fullName>
    </submittedName>
</protein>
<gene>
    <name evidence="2" type="ORF">K8344_11965</name>
</gene>
<dbReference type="EMBL" id="JAIRBB010000012">
    <property type="protein sequence ID" value="MCG2431840.1"/>
    <property type="molecule type" value="Genomic_DNA"/>
</dbReference>
<name>A0A9X1R2B0_9FLAO</name>
<keyword evidence="1" id="KW-0472">Membrane</keyword>
<keyword evidence="1" id="KW-1133">Transmembrane helix</keyword>
<keyword evidence="1" id="KW-0812">Transmembrane</keyword>
<keyword evidence="3" id="KW-1185">Reference proteome</keyword>
<feature type="transmembrane region" description="Helical" evidence="1">
    <location>
        <begin position="96"/>
        <end position="115"/>
    </location>
</feature>
<organism evidence="2 3">
    <name type="scientific">Aequorivita xiaoshiensis</name>
    <dbReference type="NCBI Taxonomy" id="2874476"/>
    <lineage>
        <taxon>Bacteria</taxon>
        <taxon>Pseudomonadati</taxon>
        <taxon>Bacteroidota</taxon>
        <taxon>Flavobacteriia</taxon>
        <taxon>Flavobacteriales</taxon>
        <taxon>Flavobacteriaceae</taxon>
        <taxon>Aequorivita</taxon>
    </lineage>
</organism>
<evidence type="ECO:0000313" key="2">
    <source>
        <dbReference type="EMBL" id="MCG2431840.1"/>
    </source>
</evidence>
<evidence type="ECO:0000256" key="1">
    <source>
        <dbReference type="SAM" id="Phobius"/>
    </source>
</evidence>
<proteinExistence type="predicted"/>
<comment type="caution">
    <text evidence="2">The sequence shown here is derived from an EMBL/GenBank/DDBJ whole genome shotgun (WGS) entry which is preliminary data.</text>
</comment>
<reference evidence="2" key="1">
    <citation type="submission" date="2021-09" db="EMBL/GenBank/DDBJ databases">
        <title>Genome of Aequorivita sp. strain F64183.</title>
        <authorList>
            <person name="Wang Y."/>
        </authorList>
    </citation>
    <scope>NUCLEOTIDE SEQUENCE</scope>
    <source>
        <strain evidence="2">F64183</strain>
    </source>
</reference>
<dbReference type="AlphaFoldDB" id="A0A9X1R2B0"/>